<dbReference type="PANTHER" id="PTHR40082">
    <property type="entry name" value="BLR5956 PROTEIN"/>
    <property type="match status" value="1"/>
</dbReference>
<reference evidence="2 3" key="1">
    <citation type="journal article" date="2019" name="Int. J. Syst. Evol. Microbiol.">
        <title>The Global Catalogue of Microorganisms (GCM) 10K type strain sequencing project: providing services to taxonomists for standard genome sequencing and annotation.</title>
        <authorList>
            <consortium name="The Broad Institute Genomics Platform"/>
            <consortium name="The Broad Institute Genome Sequencing Center for Infectious Disease"/>
            <person name="Wu L."/>
            <person name="Ma J."/>
        </authorList>
    </citation>
    <scope>NUCLEOTIDE SEQUENCE [LARGE SCALE GENOMIC DNA]</scope>
    <source>
        <strain evidence="2 3">JCM 19585</strain>
    </source>
</reference>
<dbReference type="CDD" id="cd06578">
    <property type="entry name" value="HemD"/>
    <property type="match status" value="1"/>
</dbReference>
<accession>A0A830FC61</accession>
<protein>
    <submittedName>
        <fullName evidence="2">Uroporphyrinogen-III synthase</fullName>
    </submittedName>
</protein>
<dbReference type="InterPro" id="IPR039793">
    <property type="entry name" value="UROS/Hem4"/>
</dbReference>
<comment type="caution">
    <text evidence="2">The sequence shown here is derived from an EMBL/GenBank/DDBJ whole genome shotgun (WGS) entry which is preliminary data.</text>
</comment>
<name>A0A830FC61_9EURY</name>
<dbReference type="Pfam" id="PF02602">
    <property type="entry name" value="HEM4"/>
    <property type="match status" value="1"/>
</dbReference>
<dbReference type="Gene3D" id="3.40.50.10090">
    <property type="match status" value="2"/>
</dbReference>
<organism evidence="2 3">
    <name type="scientific">Halarchaeum grantii</name>
    <dbReference type="NCBI Taxonomy" id="1193105"/>
    <lineage>
        <taxon>Archaea</taxon>
        <taxon>Methanobacteriati</taxon>
        <taxon>Methanobacteriota</taxon>
        <taxon>Stenosarchaea group</taxon>
        <taxon>Halobacteria</taxon>
        <taxon>Halobacteriales</taxon>
        <taxon>Halobacteriaceae</taxon>
    </lineage>
</organism>
<dbReference type="GO" id="GO:0006780">
    <property type="term" value="P:uroporphyrinogen III biosynthetic process"/>
    <property type="evidence" value="ECO:0007669"/>
    <property type="project" value="InterPro"/>
</dbReference>
<dbReference type="InterPro" id="IPR003754">
    <property type="entry name" value="4pyrrol_synth_uPrphyn_synth"/>
</dbReference>
<keyword evidence="3" id="KW-1185">Reference proteome</keyword>
<dbReference type="PANTHER" id="PTHR40082:SF1">
    <property type="entry name" value="BLR5956 PROTEIN"/>
    <property type="match status" value="1"/>
</dbReference>
<evidence type="ECO:0000259" key="1">
    <source>
        <dbReference type="Pfam" id="PF02602"/>
    </source>
</evidence>
<feature type="domain" description="Tetrapyrrole biosynthesis uroporphyrinogen III synthase" evidence="1">
    <location>
        <begin position="11"/>
        <end position="199"/>
    </location>
</feature>
<dbReference type="SUPFAM" id="SSF69618">
    <property type="entry name" value="HemD-like"/>
    <property type="match status" value="1"/>
</dbReference>
<dbReference type="AlphaFoldDB" id="A0A830FC61"/>
<proteinExistence type="predicted"/>
<dbReference type="Proteomes" id="UP000628840">
    <property type="component" value="Unassembled WGS sequence"/>
</dbReference>
<evidence type="ECO:0000313" key="3">
    <source>
        <dbReference type="Proteomes" id="UP000628840"/>
    </source>
</evidence>
<gene>
    <name evidence="2" type="ORF">GCM10009037_24630</name>
</gene>
<dbReference type="GO" id="GO:0004852">
    <property type="term" value="F:uroporphyrinogen-III synthase activity"/>
    <property type="evidence" value="ECO:0007669"/>
    <property type="project" value="InterPro"/>
</dbReference>
<evidence type="ECO:0000313" key="2">
    <source>
        <dbReference type="EMBL" id="GGL39889.1"/>
    </source>
</evidence>
<dbReference type="InterPro" id="IPR036108">
    <property type="entry name" value="4pyrrol_syn_uPrphyn_synt_sf"/>
</dbReference>
<sequence length="211" mass="22843">MLTICPTGQIPHQADYCIFTSKTGVELAVKQGWRSEGETVCAVGPQTATALREREYSVNVVPSTFTSAGLVEELSDHVEGQTIEIARSAHGSNVLIQGLEEAGAVVHETHLYRLERPSTAGQSVSLTVEGELDGILFTSPKTVRHFFDIATERNSTSALQRELKETTVGAIGAPTERALHTEDIGVDVKPDSVSFEQLAENVVRRIDDKQG</sequence>
<dbReference type="NCBIfam" id="NF004587">
    <property type="entry name" value="PRK05928.2-5"/>
    <property type="match status" value="1"/>
</dbReference>
<dbReference type="EMBL" id="BMPF01000004">
    <property type="protein sequence ID" value="GGL39889.1"/>
    <property type="molecule type" value="Genomic_DNA"/>
</dbReference>